<comment type="subcellular location">
    <subcellularLocation>
        <location evidence="1">Membrane</location>
        <topology evidence="1">Multi-pass membrane protein</topology>
    </subcellularLocation>
</comment>
<evidence type="ECO:0000256" key="3">
    <source>
        <dbReference type="ARBA" id="ARBA00022692"/>
    </source>
</evidence>
<feature type="transmembrane region" description="Helical" evidence="6">
    <location>
        <begin position="48"/>
        <end position="70"/>
    </location>
</feature>
<evidence type="ECO:0000256" key="4">
    <source>
        <dbReference type="ARBA" id="ARBA00022989"/>
    </source>
</evidence>
<dbReference type="PIRSF" id="PIRSF005859">
    <property type="entry name" value="PBR"/>
    <property type="match status" value="1"/>
</dbReference>
<sequence>MVQWKSALIILFAVLTPLAGGFLASLKTRNAIRTWYTTLVLPPWRPPNWLFAPAWTFLYLSMGYASYIVWRDGNGFSGPARWPLVMYILQLLMNWTWPPVFFIAHELKWSAVLITLMLLMVIITTITFYKVNRLAGWLMIPYILWLAYATSLNWKIYTDNS</sequence>
<dbReference type="VEuPathDB" id="VectorBase:AALC636_016821"/>
<feature type="transmembrane region" description="Helical" evidence="6">
    <location>
        <begin position="109"/>
        <end position="129"/>
    </location>
</feature>
<keyword evidence="3 6" id="KW-0812">Transmembrane</keyword>
<dbReference type="FunFam" id="1.20.1260.100:FF:000001">
    <property type="entry name" value="translocator protein 2"/>
    <property type="match status" value="1"/>
</dbReference>
<dbReference type="InterPro" id="IPR004307">
    <property type="entry name" value="TspO_MBR"/>
</dbReference>
<keyword evidence="5 6" id="KW-0472">Membrane</keyword>
<dbReference type="AlphaFoldDB" id="A0A023EG67"/>
<reference evidence="7" key="1">
    <citation type="journal article" date="2014" name="PLoS Negl. Trop. Dis.">
        <title>Identification and characterization of seminal fluid proteins in the Asian tiger mosquito, Aedes albopictus.</title>
        <authorList>
            <person name="Boes K.E."/>
            <person name="Ribeiro J.M."/>
            <person name="Wong A."/>
            <person name="Harrington L.C."/>
            <person name="Wolfner M.F."/>
            <person name="Sirot L.K."/>
        </authorList>
    </citation>
    <scope>NUCLEOTIDE SEQUENCE</scope>
    <source>
        <tissue evidence="7">Reproductive organs</tissue>
    </source>
</reference>
<dbReference type="VEuPathDB" id="VectorBase:AALFPA_074737"/>
<accession>A0A023EG67</accession>
<keyword evidence="7" id="KW-0675">Receptor</keyword>
<dbReference type="VEuPathDB" id="VectorBase:AALF007397"/>
<dbReference type="InterPro" id="IPR038330">
    <property type="entry name" value="TspO/MBR-related_sf"/>
</dbReference>
<dbReference type="PANTHER" id="PTHR10057">
    <property type="entry name" value="PERIPHERAL-TYPE BENZODIAZEPINE RECEPTOR"/>
    <property type="match status" value="1"/>
</dbReference>
<dbReference type="Pfam" id="PF03073">
    <property type="entry name" value="TspO_MBR"/>
    <property type="match status" value="1"/>
</dbReference>
<dbReference type="Gene3D" id="1.20.1260.100">
    <property type="entry name" value="TspO/MBR protein"/>
    <property type="match status" value="1"/>
</dbReference>
<feature type="transmembrane region" description="Helical" evidence="6">
    <location>
        <begin position="82"/>
        <end position="103"/>
    </location>
</feature>
<evidence type="ECO:0000256" key="6">
    <source>
        <dbReference type="SAM" id="Phobius"/>
    </source>
</evidence>
<feature type="transmembrane region" description="Helical" evidence="6">
    <location>
        <begin position="136"/>
        <end position="157"/>
    </location>
</feature>
<dbReference type="GO" id="GO:0033013">
    <property type="term" value="P:tetrapyrrole metabolic process"/>
    <property type="evidence" value="ECO:0007669"/>
    <property type="project" value="UniProtKB-ARBA"/>
</dbReference>
<evidence type="ECO:0000256" key="5">
    <source>
        <dbReference type="ARBA" id="ARBA00023136"/>
    </source>
</evidence>
<evidence type="ECO:0000256" key="1">
    <source>
        <dbReference type="ARBA" id="ARBA00004141"/>
    </source>
</evidence>
<comment type="similarity">
    <text evidence="2">Belongs to the TspO/BZRP family.</text>
</comment>
<evidence type="ECO:0000256" key="2">
    <source>
        <dbReference type="ARBA" id="ARBA00007524"/>
    </source>
</evidence>
<dbReference type="EMBL" id="GAPW01005256">
    <property type="protein sequence ID" value="JAC08342.1"/>
    <property type="molecule type" value="mRNA"/>
</dbReference>
<keyword evidence="4 6" id="KW-1133">Transmembrane helix</keyword>
<evidence type="ECO:0000313" key="7">
    <source>
        <dbReference type="EMBL" id="JAC08342.1"/>
    </source>
</evidence>
<name>A0A023EG67_AEDAL</name>
<protein>
    <submittedName>
        <fullName evidence="7">Putative mitochondrial benzodiazepine receptor</fullName>
    </submittedName>
</protein>
<dbReference type="CDD" id="cd15904">
    <property type="entry name" value="TSPO_MBR"/>
    <property type="match status" value="1"/>
</dbReference>
<dbReference type="GO" id="GO:0005741">
    <property type="term" value="C:mitochondrial outer membrane"/>
    <property type="evidence" value="ECO:0007669"/>
    <property type="project" value="TreeGrafter"/>
</dbReference>
<proteinExistence type="evidence at transcript level"/>
<dbReference type="PANTHER" id="PTHR10057:SF0">
    <property type="entry name" value="TRANSLOCATOR PROTEIN"/>
    <property type="match status" value="1"/>
</dbReference>
<organism evidence="7">
    <name type="scientific">Aedes albopictus</name>
    <name type="common">Asian tiger mosquito</name>
    <name type="synonym">Stegomyia albopicta</name>
    <dbReference type="NCBI Taxonomy" id="7160"/>
    <lineage>
        <taxon>Eukaryota</taxon>
        <taxon>Metazoa</taxon>
        <taxon>Ecdysozoa</taxon>
        <taxon>Arthropoda</taxon>
        <taxon>Hexapoda</taxon>
        <taxon>Insecta</taxon>
        <taxon>Pterygota</taxon>
        <taxon>Neoptera</taxon>
        <taxon>Endopterygota</taxon>
        <taxon>Diptera</taxon>
        <taxon>Nematocera</taxon>
        <taxon>Culicoidea</taxon>
        <taxon>Culicidae</taxon>
        <taxon>Culicinae</taxon>
        <taxon>Aedini</taxon>
        <taxon>Aedes</taxon>
        <taxon>Stegomyia</taxon>
    </lineage>
</organism>